<organism evidence="2 3">
    <name type="scientific">Streptomyces cavernicola</name>
    <dbReference type="NCBI Taxonomy" id="3043613"/>
    <lineage>
        <taxon>Bacteria</taxon>
        <taxon>Bacillati</taxon>
        <taxon>Actinomycetota</taxon>
        <taxon>Actinomycetes</taxon>
        <taxon>Kitasatosporales</taxon>
        <taxon>Streptomycetaceae</taxon>
        <taxon>Streptomyces</taxon>
    </lineage>
</organism>
<dbReference type="Gene3D" id="3.40.630.30">
    <property type="match status" value="1"/>
</dbReference>
<keyword evidence="3" id="KW-1185">Reference proteome</keyword>
<protein>
    <submittedName>
        <fullName evidence="2">GNAT family N-acetyltransferase</fullName>
    </submittedName>
</protein>
<evidence type="ECO:0000313" key="2">
    <source>
        <dbReference type="EMBL" id="MDI3406143.1"/>
    </source>
</evidence>
<name>A0ABT6SD74_9ACTN</name>
<dbReference type="InterPro" id="IPR016181">
    <property type="entry name" value="Acyl_CoA_acyltransferase"/>
</dbReference>
<dbReference type="SUPFAM" id="SSF55729">
    <property type="entry name" value="Acyl-CoA N-acyltransferases (Nat)"/>
    <property type="match status" value="1"/>
</dbReference>
<evidence type="ECO:0000259" key="1">
    <source>
        <dbReference type="PROSITE" id="PS51186"/>
    </source>
</evidence>
<dbReference type="Proteomes" id="UP001223978">
    <property type="component" value="Unassembled WGS sequence"/>
</dbReference>
<dbReference type="EMBL" id="JASCIQ010000021">
    <property type="protein sequence ID" value="MDI3406143.1"/>
    <property type="molecule type" value="Genomic_DNA"/>
</dbReference>
<reference evidence="2 3" key="1">
    <citation type="submission" date="2023-05" db="EMBL/GenBank/DDBJ databases">
        <title>Draft genome sequence of Streptomyces sp. B-S-A6 isolated from a cave soil in Thailand.</title>
        <authorList>
            <person name="Chamroensaksri N."/>
            <person name="Muangham S."/>
        </authorList>
    </citation>
    <scope>NUCLEOTIDE SEQUENCE [LARGE SCALE GENOMIC DNA]</scope>
    <source>
        <strain evidence="2 3">B-S-A6</strain>
    </source>
</reference>
<dbReference type="Pfam" id="PF00583">
    <property type="entry name" value="Acetyltransf_1"/>
    <property type="match status" value="1"/>
</dbReference>
<gene>
    <name evidence="2" type="ORF">QIS96_20280</name>
</gene>
<dbReference type="PROSITE" id="PS51186">
    <property type="entry name" value="GNAT"/>
    <property type="match status" value="1"/>
</dbReference>
<sequence length="291" mass="31250">MRPDDSHPMHWRLTHDVHDFLARAGDFLRSRPVLHTLPLTVTETLRVRGAQAYGGGEPVFGFLERAGEVRAAFFRTPPRRLSLTPLTLGEADALAARLAAAGHTLPGVIADRDTAEAFAGAWRRHAGAVPTLHQRERLYRLGTLTPPGPRPQGRARLAGAGDRDQLVRWHDDFAVAVGNALPADSGTWADVRIAARRLTLWEATDGAPVSMAGVTPAVGGQIRIGPVYTPAPLRGRGYAGAATYEASRAARAAGAAEVLLFTDLANPTSNGLYQRIGYRPVADFAVYDFVA</sequence>
<dbReference type="InterPro" id="IPR000182">
    <property type="entry name" value="GNAT_dom"/>
</dbReference>
<dbReference type="RefSeq" id="WP_282544078.1">
    <property type="nucleotide sequence ID" value="NZ_JASCIQ010000021.1"/>
</dbReference>
<comment type="caution">
    <text evidence="2">The sequence shown here is derived from an EMBL/GenBank/DDBJ whole genome shotgun (WGS) entry which is preliminary data.</text>
</comment>
<evidence type="ECO:0000313" key="3">
    <source>
        <dbReference type="Proteomes" id="UP001223978"/>
    </source>
</evidence>
<feature type="domain" description="N-acetyltransferase" evidence="1">
    <location>
        <begin position="153"/>
        <end position="291"/>
    </location>
</feature>
<proteinExistence type="predicted"/>
<accession>A0ABT6SD74</accession>